<proteinExistence type="predicted"/>
<name>B4S874_PROA2</name>
<dbReference type="Proteomes" id="UP000002725">
    <property type="component" value="Chromosome"/>
</dbReference>
<evidence type="ECO:0000313" key="1">
    <source>
        <dbReference type="EMBL" id="ACF46261.1"/>
    </source>
</evidence>
<evidence type="ECO:0008006" key="3">
    <source>
        <dbReference type="Google" id="ProtNLM"/>
    </source>
</evidence>
<dbReference type="EMBL" id="CP001108">
    <property type="protein sequence ID" value="ACF46261.1"/>
    <property type="molecule type" value="Genomic_DNA"/>
</dbReference>
<dbReference type="HOGENOM" id="CLU_554015_0_0_10"/>
<dbReference type="InterPro" id="IPR025515">
    <property type="entry name" value="DUF4403"/>
</dbReference>
<keyword evidence="2" id="KW-1185">Reference proteome</keyword>
<dbReference type="AlphaFoldDB" id="B4S874"/>
<reference evidence="1" key="1">
    <citation type="submission" date="2008-06" db="EMBL/GenBank/DDBJ databases">
        <title>Complete sequence of chromosome of Prosthecochloris aestuarii DSM 271.</title>
        <authorList>
            <consortium name="US DOE Joint Genome Institute"/>
            <person name="Lucas S."/>
            <person name="Copeland A."/>
            <person name="Lapidus A."/>
            <person name="Glavina del Rio T."/>
            <person name="Dalin E."/>
            <person name="Tice H."/>
            <person name="Bruce D."/>
            <person name="Goodwin L."/>
            <person name="Pitluck S."/>
            <person name="Schmutz J."/>
            <person name="Larimer F."/>
            <person name="Land M."/>
            <person name="Hauser L."/>
            <person name="Kyrpides N."/>
            <person name="Anderson I."/>
            <person name="Liu Z."/>
            <person name="Li T."/>
            <person name="Zhao F."/>
            <person name="Overmann J."/>
            <person name="Bryant D.A."/>
            <person name="Richardson P."/>
        </authorList>
    </citation>
    <scope>NUCLEOTIDE SEQUENCE [LARGE SCALE GENOMIC DNA]</scope>
    <source>
        <strain evidence="1">DSM 271</strain>
    </source>
</reference>
<protein>
    <recommendedName>
        <fullName evidence="3">DUF4403 family protein</fullName>
    </recommendedName>
</protein>
<sequence>MEMHRTTIQKVFILTAILALLVAGVFAVLKTYERYRITPPVEVANAITVEVPDSRFQIPVIIDLDLLERYINTKLTGTFLTKTIFTGKSKKDEVQVRLSRTDPLSITSNGKELTCTFPLEVDATLVDMRLGKIFAGLFRPLHTSIVIQLSTPVDIDKNWNLVTRFRITGYTWKKKPLLHIGPFRKDMTTTFNRLIEEKGRKLTAMLDREIHKEVSLYATVADVWKDLQEPIIIKKKQPKAWLNFECTTLDASITLDKHAIICTTGINARMRILTDSVTANIIHPLPVLQKNHTAQSDLRSKISLYARSSFKDINEQLQQLLEGKTFSREGHHITIRKIRAYGSVNGLTVDIVTDKAFEGHLFMSGKPEYDTTTKKIIIRNFDYDLTSGSLLARAGDDLLHQKIRDEIATKLTLNLDSLISSIPDIGQRAISKSKAGKSIDMSIGELDIEACSFLIGRDNVHALIDATTELSIRIKQIKTGKAITITDG</sequence>
<gene>
    <name evidence="1" type="ordered locus">Paes_1235</name>
</gene>
<organism evidence="1 2">
    <name type="scientific">Prosthecochloris aestuarii (strain DSM 271 / SK 413)</name>
    <dbReference type="NCBI Taxonomy" id="290512"/>
    <lineage>
        <taxon>Bacteria</taxon>
        <taxon>Pseudomonadati</taxon>
        <taxon>Chlorobiota</taxon>
        <taxon>Chlorobiia</taxon>
        <taxon>Chlorobiales</taxon>
        <taxon>Chlorobiaceae</taxon>
        <taxon>Prosthecochloris</taxon>
    </lineage>
</organism>
<evidence type="ECO:0000313" key="2">
    <source>
        <dbReference type="Proteomes" id="UP000002725"/>
    </source>
</evidence>
<dbReference type="KEGG" id="paa:Paes_1235"/>
<dbReference type="STRING" id="290512.Paes_1235"/>
<dbReference type="RefSeq" id="WP_012505796.1">
    <property type="nucleotide sequence ID" value="NC_011059.1"/>
</dbReference>
<dbReference type="eggNOG" id="ENOG502ZAFW">
    <property type="taxonomic scope" value="Bacteria"/>
</dbReference>
<accession>B4S874</accession>
<dbReference type="Pfam" id="PF14356">
    <property type="entry name" value="DUF4403"/>
    <property type="match status" value="1"/>
</dbReference>